<dbReference type="AlphaFoldDB" id="A0A5B6X096"/>
<keyword evidence="1" id="KW-1133">Transmembrane helix</keyword>
<evidence type="ECO:0000313" key="3">
    <source>
        <dbReference type="Proteomes" id="UP000325315"/>
    </source>
</evidence>
<comment type="caution">
    <text evidence="2">The sequence shown here is derived from an EMBL/GenBank/DDBJ whole genome shotgun (WGS) entry which is preliminary data.</text>
</comment>
<dbReference type="EMBL" id="SMMG02000001">
    <property type="protein sequence ID" value="KAA3486522.1"/>
    <property type="molecule type" value="Genomic_DNA"/>
</dbReference>
<name>A0A5B6X096_9ROSI</name>
<organism evidence="2 3">
    <name type="scientific">Gossypium australe</name>
    <dbReference type="NCBI Taxonomy" id="47621"/>
    <lineage>
        <taxon>Eukaryota</taxon>
        <taxon>Viridiplantae</taxon>
        <taxon>Streptophyta</taxon>
        <taxon>Embryophyta</taxon>
        <taxon>Tracheophyta</taxon>
        <taxon>Spermatophyta</taxon>
        <taxon>Magnoliopsida</taxon>
        <taxon>eudicotyledons</taxon>
        <taxon>Gunneridae</taxon>
        <taxon>Pentapetalae</taxon>
        <taxon>rosids</taxon>
        <taxon>malvids</taxon>
        <taxon>Malvales</taxon>
        <taxon>Malvaceae</taxon>
        <taxon>Malvoideae</taxon>
        <taxon>Gossypium</taxon>
    </lineage>
</organism>
<reference evidence="3" key="1">
    <citation type="journal article" date="2019" name="Plant Biotechnol. J.">
        <title>Genome sequencing of the Australian wild diploid species Gossypium australe highlights disease resistance and delayed gland morphogenesis.</title>
        <authorList>
            <person name="Cai Y."/>
            <person name="Cai X."/>
            <person name="Wang Q."/>
            <person name="Wang P."/>
            <person name="Zhang Y."/>
            <person name="Cai C."/>
            <person name="Xu Y."/>
            <person name="Wang K."/>
            <person name="Zhou Z."/>
            <person name="Wang C."/>
            <person name="Geng S."/>
            <person name="Li B."/>
            <person name="Dong Q."/>
            <person name="Hou Y."/>
            <person name="Wang H."/>
            <person name="Ai P."/>
            <person name="Liu Z."/>
            <person name="Yi F."/>
            <person name="Sun M."/>
            <person name="An G."/>
            <person name="Cheng J."/>
            <person name="Zhang Y."/>
            <person name="Shi Q."/>
            <person name="Xie Y."/>
            <person name="Shi X."/>
            <person name="Chang Y."/>
            <person name="Huang F."/>
            <person name="Chen Y."/>
            <person name="Hong S."/>
            <person name="Mi L."/>
            <person name="Sun Q."/>
            <person name="Zhang L."/>
            <person name="Zhou B."/>
            <person name="Peng R."/>
            <person name="Zhang X."/>
            <person name="Liu F."/>
        </authorList>
    </citation>
    <scope>NUCLEOTIDE SEQUENCE [LARGE SCALE GENOMIC DNA]</scope>
    <source>
        <strain evidence="3">cv. PA1801</strain>
    </source>
</reference>
<dbReference type="OrthoDB" id="1388414at2759"/>
<keyword evidence="1" id="KW-0472">Membrane</keyword>
<dbReference type="Proteomes" id="UP000325315">
    <property type="component" value="Unassembled WGS sequence"/>
</dbReference>
<keyword evidence="1" id="KW-0812">Transmembrane</keyword>
<evidence type="ECO:0000256" key="1">
    <source>
        <dbReference type="SAM" id="Phobius"/>
    </source>
</evidence>
<feature type="transmembrane region" description="Helical" evidence="1">
    <location>
        <begin position="85"/>
        <end position="102"/>
    </location>
</feature>
<sequence>MPRALRHSVVSPSCSVAIRVLWEKAVVNEIPSDSLNRVNICFCRRHDRVVDEGMAVRKTRPCGPHGLGQDECMGYTSMWAHTGSVLYGVIVYILDFAYLFLLSESESETVSDCMYDSVILRLRQIDSAIMSRLDMGCYTYYGARKTPSMEFVDSSGEEELCALAILA</sequence>
<accession>A0A5B6X096</accession>
<keyword evidence="3" id="KW-1185">Reference proteome</keyword>
<gene>
    <name evidence="2" type="ORF">EPI10_030422</name>
</gene>
<evidence type="ECO:0000313" key="2">
    <source>
        <dbReference type="EMBL" id="KAA3486522.1"/>
    </source>
</evidence>
<proteinExistence type="predicted"/>
<protein>
    <submittedName>
        <fullName evidence="2">MLO-like protein 1 isoform X1</fullName>
    </submittedName>
</protein>